<keyword evidence="2" id="KW-1185">Reference proteome</keyword>
<sequence length="380" mass="40515">MKNDLLLTNAQLVLGKEVIVGHLRVQDGVITEIGQGGSAAAGAIDMGGDFVLPGLVEVHTDNLERHVMPRPKVFFPMLGAVQAHDAEIASAGITTVLDAIGVGDPYGDGFRARDQSALLNVLDQMQAAGVLKADHLIHVRCELPAPNARELFEPFARHPRLRLISLMDHTPGQRQWTNLAHAKTYYTGKKGWSDAVWDREVSIAPQRQAEHAEPNRAWFADFARTHSVALATHDDTTLAHVDEALGLGAGMSEFPTTLAAAQHAHGLGLCTVAGAPNVLRGGSHSGNVSALDLARAGVLDALSSDYVPSSLLQSAWLLRRDAGFSLPEALAVVSRRPALACGLSDRGEIGLGLRGDLLRVREVAGQPVVCEVFVQGRRVA</sequence>
<evidence type="ECO:0000313" key="1">
    <source>
        <dbReference type="EMBL" id="MCV2367598.1"/>
    </source>
</evidence>
<keyword evidence="1" id="KW-0378">Hydrolase</keyword>
<comment type="caution">
    <text evidence="1">The sequence shown here is derived from an EMBL/GenBank/DDBJ whole genome shotgun (WGS) entry which is preliminary data.</text>
</comment>
<dbReference type="PANTHER" id="PTHR43135:SF3">
    <property type="entry name" value="ALPHA-D-RIBOSE 1-METHYLPHOSPHONATE 5-TRIPHOSPHATE DIPHOSPHATASE"/>
    <property type="match status" value="1"/>
</dbReference>
<dbReference type="Proteomes" id="UP001209701">
    <property type="component" value="Unassembled WGS sequence"/>
</dbReference>
<dbReference type="NCBIfam" id="NF011990">
    <property type="entry name" value="PRK15446.2-6"/>
    <property type="match status" value="1"/>
</dbReference>
<dbReference type="GO" id="GO:0016787">
    <property type="term" value="F:hydrolase activity"/>
    <property type="evidence" value="ECO:0007669"/>
    <property type="project" value="UniProtKB-KW"/>
</dbReference>
<dbReference type="CDD" id="cd01306">
    <property type="entry name" value="PhnM"/>
    <property type="match status" value="1"/>
</dbReference>
<accession>A0ABT2YC22</accession>
<dbReference type="EMBL" id="JAJIRN010000002">
    <property type="protein sequence ID" value="MCV2367598.1"/>
    <property type="molecule type" value="Genomic_DNA"/>
</dbReference>
<dbReference type="PIRSF" id="PIRSF038971">
    <property type="entry name" value="PhnM"/>
    <property type="match status" value="1"/>
</dbReference>
<proteinExistence type="predicted"/>
<gene>
    <name evidence="1" type="ORF">LNV07_05770</name>
</gene>
<dbReference type="InterPro" id="IPR012696">
    <property type="entry name" value="PhnM"/>
</dbReference>
<dbReference type="InterPro" id="IPR051781">
    <property type="entry name" value="Metallo-dep_Hydrolase"/>
</dbReference>
<name>A0ABT2YC22_9BURK</name>
<dbReference type="NCBIfam" id="TIGR02318">
    <property type="entry name" value="phosphono_phnM"/>
    <property type="match status" value="1"/>
</dbReference>
<evidence type="ECO:0000313" key="2">
    <source>
        <dbReference type="Proteomes" id="UP001209701"/>
    </source>
</evidence>
<dbReference type="NCBIfam" id="NF011984">
    <property type="entry name" value="PRK15446.1-5"/>
    <property type="match status" value="1"/>
</dbReference>
<dbReference type="PANTHER" id="PTHR43135">
    <property type="entry name" value="ALPHA-D-RIBOSE 1-METHYLPHOSPHONATE 5-TRIPHOSPHATE DIPHOSPHATASE"/>
    <property type="match status" value="1"/>
</dbReference>
<protein>
    <submittedName>
        <fullName evidence="1">Alpha-D-ribose 1-methylphosphonate 5-triphosphate diphosphatase</fullName>
        <ecNumber evidence="1">3.6.1.63</ecNumber>
    </submittedName>
</protein>
<dbReference type="InterPro" id="IPR011059">
    <property type="entry name" value="Metal-dep_hydrolase_composite"/>
</dbReference>
<dbReference type="SUPFAM" id="SSF51556">
    <property type="entry name" value="Metallo-dependent hydrolases"/>
    <property type="match status" value="1"/>
</dbReference>
<dbReference type="InterPro" id="IPR032466">
    <property type="entry name" value="Metal_Hydrolase"/>
</dbReference>
<dbReference type="Gene3D" id="2.30.40.10">
    <property type="entry name" value="Urease, subunit C, domain 1"/>
    <property type="match status" value="1"/>
</dbReference>
<dbReference type="EC" id="3.6.1.63" evidence="1"/>
<dbReference type="RefSeq" id="WP_263570212.1">
    <property type="nucleotide sequence ID" value="NZ_JAJIRN010000002.1"/>
</dbReference>
<reference evidence="1 2" key="1">
    <citation type="submission" date="2021-11" db="EMBL/GenBank/DDBJ databases">
        <authorList>
            <person name="Liang Q."/>
            <person name="Mou H."/>
            <person name="Liu Z."/>
        </authorList>
    </citation>
    <scope>NUCLEOTIDE SEQUENCE [LARGE SCALE GENOMIC DNA]</scope>
    <source>
        <strain evidence="1 2">CHU3</strain>
    </source>
</reference>
<dbReference type="SUPFAM" id="SSF51338">
    <property type="entry name" value="Composite domain of metallo-dependent hydrolases"/>
    <property type="match status" value="1"/>
</dbReference>
<organism evidence="1 2">
    <name type="scientific">Roseateles oligotrophus</name>
    <dbReference type="NCBI Taxonomy" id="1769250"/>
    <lineage>
        <taxon>Bacteria</taxon>
        <taxon>Pseudomonadati</taxon>
        <taxon>Pseudomonadota</taxon>
        <taxon>Betaproteobacteria</taxon>
        <taxon>Burkholderiales</taxon>
        <taxon>Sphaerotilaceae</taxon>
        <taxon>Roseateles</taxon>
    </lineage>
</organism>